<feature type="active site" description="Acyl-ester intermediate" evidence="7">
    <location>
        <position position="437"/>
    </location>
</feature>
<reference evidence="12" key="1">
    <citation type="journal article" date="2014" name="Int. J. Syst. Evol. Microbiol.">
        <title>Complete genome sequence of Corynebacterium casei LMG S-19264T (=DSM 44701T), isolated from a smear-ripened cheese.</title>
        <authorList>
            <consortium name="US DOE Joint Genome Institute (JGI-PGF)"/>
            <person name="Walter F."/>
            <person name="Albersmeier A."/>
            <person name="Kalinowski J."/>
            <person name="Ruckert C."/>
        </authorList>
    </citation>
    <scope>NUCLEOTIDE SEQUENCE</scope>
    <source>
        <strain evidence="12">JCM 4988</strain>
    </source>
</reference>
<feature type="compositionally biased region" description="Basic and acidic residues" evidence="10">
    <location>
        <begin position="272"/>
        <end position="287"/>
    </location>
</feature>
<dbReference type="PRINTS" id="PR00725">
    <property type="entry name" value="DADACBPTASE1"/>
</dbReference>
<evidence type="ECO:0000259" key="11">
    <source>
        <dbReference type="Pfam" id="PF00768"/>
    </source>
</evidence>
<evidence type="ECO:0000256" key="9">
    <source>
        <dbReference type="RuleBase" id="RU004016"/>
    </source>
</evidence>
<dbReference type="GO" id="GO:0009002">
    <property type="term" value="F:serine-type D-Ala-D-Ala carboxypeptidase activity"/>
    <property type="evidence" value="ECO:0007669"/>
    <property type="project" value="InterPro"/>
</dbReference>
<dbReference type="PANTHER" id="PTHR21581">
    <property type="entry name" value="D-ALANYL-D-ALANINE CARBOXYPEPTIDASE"/>
    <property type="match status" value="1"/>
</dbReference>
<comment type="similarity">
    <text evidence="1 9">Belongs to the peptidase S11 family.</text>
</comment>
<keyword evidence="2" id="KW-0732">Signal</keyword>
<feature type="region of interest" description="Disordered" evidence="10">
    <location>
        <begin position="1"/>
        <end position="342"/>
    </location>
</feature>
<dbReference type="Proteomes" id="UP000630936">
    <property type="component" value="Unassembled WGS sequence"/>
</dbReference>
<feature type="binding site" evidence="8">
    <location>
        <position position="605"/>
    </location>
    <ligand>
        <name>substrate</name>
    </ligand>
</feature>
<feature type="compositionally biased region" description="Low complexity" evidence="10">
    <location>
        <begin position="288"/>
        <end position="299"/>
    </location>
</feature>
<feature type="compositionally biased region" description="Low complexity" evidence="10">
    <location>
        <begin position="306"/>
        <end position="324"/>
    </location>
</feature>
<feature type="active site" description="Proton acceptor" evidence="7">
    <location>
        <position position="440"/>
    </location>
</feature>
<evidence type="ECO:0000256" key="1">
    <source>
        <dbReference type="ARBA" id="ARBA00007164"/>
    </source>
</evidence>
<gene>
    <name evidence="12" type="ORF">GCM10010387_17970</name>
</gene>
<feature type="compositionally biased region" description="Low complexity" evidence="10">
    <location>
        <begin position="91"/>
        <end position="121"/>
    </location>
</feature>
<dbReference type="AlphaFoldDB" id="A0A918PW62"/>
<accession>A0A918PW62</accession>
<feature type="compositionally biased region" description="Basic and acidic residues" evidence="10">
    <location>
        <begin position="1"/>
        <end position="26"/>
    </location>
</feature>
<dbReference type="InterPro" id="IPR001967">
    <property type="entry name" value="Peptidase_S11_N"/>
</dbReference>
<organism evidence="12 13">
    <name type="scientific">Streptomyces inusitatus</name>
    <dbReference type="NCBI Taxonomy" id="68221"/>
    <lineage>
        <taxon>Bacteria</taxon>
        <taxon>Bacillati</taxon>
        <taxon>Actinomycetota</taxon>
        <taxon>Actinomycetes</taxon>
        <taxon>Kitasatosporales</taxon>
        <taxon>Streptomycetaceae</taxon>
        <taxon>Streptomyces</taxon>
    </lineage>
</organism>
<evidence type="ECO:0000313" key="12">
    <source>
        <dbReference type="EMBL" id="GGZ24923.1"/>
    </source>
</evidence>
<feature type="active site" evidence="7">
    <location>
        <position position="503"/>
    </location>
</feature>
<protein>
    <recommendedName>
        <fullName evidence="11">Peptidase S11 D-alanyl-D-alanine carboxypeptidase A N-terminal domain-containing protein</fullName>
    </recommendedName>
</protein>
<evidence type="ECO:0000256" key="3">
    <source>
        <dbReference type="ARBA" id="ARBA00022801"/>
    </source>
</evidence>
<keyword evidence="13" id="KW-1185">Reference proteome</keyword>
<feature type="domain" description="Peptidase S11 D-alanyl-D-alanine carboxypeptidase A N-terminal" evidence="11">
    <location>
        <begin position="429"/>
        <end position="621"/>
    </location>
</feature>
<dbReference type="GO" id="GO:0009252">
    <property type="term" value="P:peptidoglycan biosynthetic process"/>
    <property type="evidence" value="ECO:0007669"/>
    <property type="project" value="UniProtKB-KW"/>
</dbReference>
<dbReference type="GO" id="GO:0008360">
    <property type="term" value="P:regulation of cell shape"/>
    <property type="evidence" value="ECO:0007669"/>
    <property type="project" value="UniProtKB-KW"/>
</dbReference>
<feature type="compositionally biased region" description="Acidic residues" evidence="10">
    <location>
        <begin position="75"/>
        <end position="90"/>
    </location>
</feature>
<dbReference type="InterPro" id="IPR018044">
    <property type="entry name" value="Peptidase_S11"/>
</dbReference>
<dbReference type="InterPro" id="IPR012338">
    <property type="entry name" value="Beta-lactam/transpept-like"/>
</dbReference>
<sequence>MAGESPDRSEQRKSSGETASGEHEPRVAVLGRAGSSGVDQPASSGGGRPEPGTETGSVEKDKQLRSAVAAWVASADEEPDGEGEGSDPADETAALPETAAESAAEETALLPEVKVGAPAKPADADADTGAEEDAGDAGAKDGETIAVPAVKADTDEDDEDKASGEDPAPKKESAKESAKAPVKDVDKAPAAAPAKPPAKADKDADADADKAAAKADDDEVDHPTTAFKAITKPEPADDSPTRALKIPPAPRTESNPARKTPAERPSTFVPLRGDEDVRTASWGRKDTPAAPAAASAPARASEDRPQGPASPAGPAGPAGPTGLAEAERTSQQPLPPQPPLDLLAQLTNTPDTPVRSALRRVKIWTPLVLLLLVAFAVVQVMRPLPEPRMTLSVDPSFTFEGGKLGLPFPGEGQGAVEVEGVGMVATYGAQKPAPIASVTKTMTAYLILRDHPLTGKQVGEKITIDRRADEEYEKGEDIESVEPVEEGQQYTQREMLEMLMISSANNVARLLARWDAGSEKAFVAKMNAAAKDLGMKDTVYTDPSGLSKTTVSTPQDQLKLAKAAMKNDVFRSIVDTPHVEIPTLGETIYNGNGRALLKAGIGGIKTGSSTPAGGNLLWAAQVPVDGKDRRILGVTLGIQDAPNLTAKVELAVTHSIRVIEKAQEALTSATVVRKGDVVGRIDNGLGGVTPVVATKDLKAIGWAGHEVRLTIDGGGKTVPGSGAAGDEIGRISVGTGPGLVSAPVALQRDMAEPGFGEKLTRVG</sequence>
<keyword evidence="3" id="KW-0378">Hydrolase</keyword>
<dbReference type="EMBL" id="BMWG01000003">
    <property type="protein sequence ID" value="GGZ24923.1"/>
    <property type="molecule type" value="Genomic_DNA"/>
</dbReference>
<evidence type="ECO:0000313" key="13">
    <source>
        <dbReference type="Proteomes" id="UP000630936"/>
    </source>
</evidence>
<reference evidence="12" key="2">
    <citation type="submission" date="2020-09" db="EMBL/GenBank/DDBJ databases">
        <authorList>
            <person name="Sun Q."/>
            <person name="Ohkuma M."/>
        </authorList>
    </citation>
    <scope>NUCLEOTIDE SEQUENCE</scope>
    <source>
        <strain evidence="12">JCM 4988</strain>
    </source>
</reference>
<keyword evidence="4" id="KW-0133">Cell shape</keyword>
<evidence type="ECO:0000256" key="5">
    <source>
        <dbReference type="ARBA" id="ARBA00022984"/>
    </source>
</evidence>
<evidence type="ECO:0000256" key="6">
    <source>
        <dbReference type="ARBA" id="ARBA00023316"/>
    </source>
</evidence>
<dbReference type="GO" id="GO:0006508">
    <property type="term" value="P:proteolysis"/>
    <property type="evidence" value="ECO:0007669"/>
    <property type="project" value="InterPro"/>
</dbReference>
<dbReference type="Gene3D" id="3.40.710.10">
    <property type="entry name" value="DD-peptidase/beta-lactamase superfamily"/>
    <property type="match status" value="1"/>
</dbReference>
<feature type="compositionally biased region" description="Acidic residues" evidence="10">
    <location>
        <begin position="124"/>
        <end position="135"/>
    </location>
</feature>
<keyword evidence="5" id="KW-0573">Peptidoglycan synthesis</keyword>
<proteinExistence type="inferred from homology"/>
<feature type="compositionally biased region" description="Basic and acidic residues" evidence="10">
    <location>
        <begin position="198"/>
        <end position="215"/>
    </location>
</feature>
<evidence type="ECO:0000256" key="8">
    <source>
        <dbReference type="PIRSR" id="PIRSR618044-2"/>
    </source>
</evidence>
<evidence type="ECO:0000256" key="2">
    <source>
        <dbReference type="ARBA" id="ARBA00022729"/>
    </source>
</evidence>
<evidence type="ECO:0000256" key="4">
    <source>
        <dbReference type="ARBA" id="ARBA00022960"/>
    </source>
</evidence>
<evidence type="ECO:0000256" key="7">
    <source>
        <dbReference type="PIRSR" id="PIRSR618044-1"/>
    </source>
</evidence>
<comment type="caution">
    <text evidence="12">The sequence shown here is derived from an EMBL/GenBank/DDBJ whole genome shotgun (WGS) entry which is preliminary data.</text>
</comment>
<dbReference type="GO" id="GO:0071555">
    <property type="term" value="P:cell wall organization"/>
    <property type="evidence" value="ECO:0007669"/>
    <property type="project" value="UniProtKB-KW"/>
</dbReference>
<dbReference type="PANTHER" id="PTHR21581:SF33">
    <property type="entry name" value="D-ALANYL-D-ALANINE CARBOXYPEPTIDASE DACB"/>
    <property type="match status" value="1"/>
</dbReference>
<keyword evidence="6" id="KW-0961">Cell wall biogenesis/degradation</keyword>
<dbReference type="SUPFAM" id="SSF56601">
    <property type="entry name" value="beta-lactamase/transpeptidase-like"/>
    <property type="match status" value="1"/>
</dbReference>
<evidence type="ECO:0000256" key="10">
    <source>
        <dbReference type="SAM" id="MobiDB-lite"/>
    </source>
</evidence>
<name>A0A918PW62_9ACTN</name>
<feature type="compositionally biased region" description="Basic and acidic residues" evidence="10">
    <location>
        <begin position="161"/>
        <end position="187"/>
    </location>
</feature>
<dbReference type="Pfam" id="PF00768">
    <property type="entry name" value="Peptidase_S11"/>
    <property type="match status" value="1"/>
</dbReference>